<dbReference type="AlphaFoldDB" id="A0A8K0CW20"/>
<evidence type="ECO:0000313" key="2">
    <source>
        <dbReference type="Proteomes" id="UP000801492"/>
    </source>
</evidence>
<sequence length="54" mass="6312">ESLTSKRKHNRGHMVPEKWVFGLYDVEAKLGVAEFVEDRSRETLLPLIEKYVIP</sequence>
<evidence type="ECO:0000313" key="1">
    <source>
        <dbReference type="EMBL" id="KAF2891457.1"/>
    </source>
</evidence>
<organism evidence="1 2">
    <name type="scientific">Ignelater luminosus</name>
    <name type="common">Cucubano</name>
    <name type="synonym">Pyrophorus luminosus</name>
    <dbReference type="NCBI Taxonomy" id="2038154"/>
    <lineage>
        <taxon>Eukaryota</taxon>
        <taxon>Metazoa</taxon>
        <taxon>Ecdysozoa</taxon>
        <taxon>Arthropoda</taxon>
        <taxon>Hexapoda</taxon>
        <taxon>Insecta</taxon>
        <taxon>Pterygota</taxon>
        <taxon>Neoptera</taxon>
        <taxon>Endopterygota</taxon>
        <taxon>Coleoptera</taxon>
        <taxon>Polyphaga</taxon>
        <taxon>Elateriformia</taxon>
        <taxon>Elateroidea</taxon>
        <taxon>Elateridae</taxon>
        <taxon>Agrypninae</taxon>
        <taxon>Pyrophorini</taxon>
        <taxon>Ignelater</taxon>
    </lineage>
</organism>
<protein>
    <submittedName>
        <fullName evidence="1">Uncharacterized protein</fullName>
    </submittedName>
</protein>
<dbReference type="Proteomes" id="UP000801492">
    <property type="component" value="Unassembled WGS sequence"/>
</dbReference>
<name>A0A8K0CW20_IGNLU</name>
<accession>A0A8K0CW20</accession>
<keyword evidence="2" id="KW-1185">Reference proteome</keyword>
<reference evidence="1" key="1">
    <citation type="submission" date="2019-08" db="EMBL/GenBank/DDBJ databases">
        <title>The genome of the North American firefly Photinus pyralis.</title>
        <authorList>
            <consortium name="Photinus pyralis genome working group"/>
            <person name="Fallon T.R."/>
            <person name="Sander Lower S.E."/>
            <person name="Weng J.-K."/>
        </authorList>
    </citation>
    <scope>NUCLEOTIDE SEQUENCE</scope>
    <source>
        <strain evidence="1">TRF0915ILg1</strain>
        <tissue evidence="1">Whole body</tissue>
    </source>
</reference>
<gene>
    <name evidence="1" type="ORF">ILUMI_14716</name>
</gene>
<proteinExistence type="predicted"/>
<feature type="non-terminal residue" evidence="1">
    <location>
        <position position="54"/>
    </location>
</feature>
<dbReference type="EMBL" id="VTPC01031441">
    <property type="protein sequence ID" value="KAF2891457.1"/>
    <property type="molecule type" value="Genomic_DNA"/>
</dbReference>
<feature type="non-terminal residue" evidence="1">
    <location>
        <position position="1"/>
    </location>
</feature>
<comment type="caution">
    <text evidence="1">The sequence shown here is derived from an EMBL/GenBank/DDBJ whole genome shotgun (WGS) entry which is preliminary data.</text>
</comment>
<dbReference type="OrthoDB" id="424490at2759"/>